<proteinExistence type="predicted"/>
<dbReference type="RefSeq" id="WP_089273954.1">
    <property type="nucleotide sequence ID" value="NZ_FZOC01000003.1"/>
</dbReference>
<accession>A0A239A5B1</accession>
<keyword evidence="2" id="KW-1185">Reference proteome</keyword>
<dbReference type="OrthoDB" id="5471583at2"/>
<organism evidence="1 2">
    <name type="scientific">Humidesulfovibrio mexicanus</name>
    <dbReference type="NCBI Taxonomy" id="147047"/>
    <lineage>
        <taxon>Bacteria</taxon>
        <taxon>Pseudomonadati</taxon>
        <taxon>Thermodesulfobacteriota</taxon>
        <taxon>Desulfovibrionia</taxon>
        <taxon>Desulfovibrionales</taxon>
        <taxon>Desulfovibrionaceae</taxon>
        <taxon>Humidesulfovibrio</taxon>
    </lineage>
</organism>
<dbReference type="Proteomes" id="UP000198324">
    <property type="component" value="Unassembled WGS sequence"/>
</dbReference>
<name>A0A239A5B1_9BACT</name>
<sequence>MRTPFDPELLYVECAKCGQPVLWSPGDTTRILAWAGIDASTLDEKCMIVSEGCPACQPGQKSFSTQVVRLRKSPEQKAAKSAAPAN</sequence>
<protein>
    <submittedName>
        <fullName evidence="1">Uncharacterized protein</fullName>
    </submittedName>
</protein>
<reference evidence="1 2" key="1">
    <citation type="submission" date="2017-06" db="EMBL/GenBank/DDBJ databases">
        <authorList>
            <person name="Kim H.J."/>
            <person name="Triplett B.A."/>
        </authorList>
    </citation>
    <scope>NUCLEOTIDE SEQUENCE [LARGE SCALE GENOMIC DNA]</scope>
    <source>
        <strain evidence="1 2">DSM 13116</strain>
    </source>
</reference>
<evidence type="ECO:0000313" key="2">
    <source>
        <dbReference type="Proteomes" id="UP000198324"/>
    </source>
</evidence>
<dbReference type="AlphaFoldDB" id="A0A239A5B1"/>
<gene>
    <name evidence="1" type="ORF">SAMN04488503_1841</name>
</gene>
<dbReference type="EMBL" id="FZOC01000003">
    <property type="protein sequence ID" value="SNR90750.1"/>
    <property type="molecule type" value="Genomic_DNA"/>
</dbReference>
<evidence type="ECO:0000313" key="1">
    <source>
        <dbReference type="EMBL" id="SNR90750.1"/>
    </source>
</evidence>